<dbReference type="HAMAP" id="MF_00083">
    <property type="entry name" value="Pept_tRNA_hydro_bact"/>
    <property type="match status" value="1"/>
</dbReference>
<gene>
    <name evidence="7" type="primary">pth</name>
    <name evidence="10" type="ordered locus">Tlie_0770</name>
</gene>
<evidence type="ECO:0000256" key="3">
    <source>
        <dbReference type="ARBA" id="ARBA00022801"/>
    </source>
</evidence>
<dbReference type="EC" id="3.1.1.29" evidence="1 7"/>
<dbReference type="Pfam" id="PF01195">
    <property type="entry name" value="Pept_tRNA_hydro"/>
    <property type="match status" value="1"/>
</dbReference>
<evidence type="ECO:0000313" key="10">
    <source>
        <dbReference type="EMBL" id="AER66503.1"/>
    </source>
</evidence>
<comment type="subunit">
    <text evidence="7">Monomer.</text>
</comment>
<reference evidence="10 11" key="2">
    <citation type="journal article" date="2012" name="Stand. Genomic Sci.">
        <title>Genome sequence of the moderately thermophilic, amino-acid-degrading and sulfur-reducing bacterium Thermovirga lienii type strain (Cas60314(T)).</title>
        <authorList>
            <person name="Goker M."/>
            <person name="Saunders E."/>
            <person name="Lapidus A."/>
            <person name="Nolan M."/>
            <person name="Lucas S."/>
            <person name="Hammon N."/>
            <person name="Deshpande S."/>
            <person name="Cheng J.F."/>
            <person name="Han C."/>
            <person name="Tapia R."/>
            <person name="Goodwin L.A."/>
            <person name="Pitluck S."/>
            <person name="Liolios K."/>
            <person name="Mavromatis K."/>
            <person name="Pagani I."/>
            <person name="Ivanova N."/>
            <person name="Mikhailova N."/>
            <person name="Pati A."/>
            <person name="Chen A."/>
            <person name="Palaniappan K."/>
            <person name="Land M."/>
            <person name="Chang Y.J."/>
            <person name="Jeffries C.D."/>
            <person name="Brambilla E.M."/>
            <person name="Rohde M."/>
            <person name="Spring S."/>
            <person name="Detter J.C."/>
            <person name="Woyke T."/>
            <person name="Bristow J."/>
            <person name="Eisen J.A."/>
            <person name="Markowitz V."/>
            <person name="Hugenholtz P."/>
            <person name="Kyrpides N.C."/>
            <person name="Klenk H.P."/>
        </authorList>
    </citation>
    <scope>NUCLEOTIDE SEQUENCE [LARGE SCALE GENOMIC DNA]</scope>
    <source>
        <strain evidence="11">ATCC BAA-1197 / DSM 17291 / Cas60314</strain>
    </source>
</reference>
<dbReference type="HOGENOM" id="CLU_062456_4_2_0"/>
<dbReference type="GO" id="GO:0006515">
    <property type="term" value="P:protein quality control for misfolded or incompletely synthesized proteins"/>
    <property type="evidence" value="ECO:0007669"/>
    <property type="project" value="UniProtKB-UniRule"/>
</dbReference>
<feature type="active site" description="Proton acceptor" evidence="7">
    <location>
        <position position="19"/>
    </location>
</feature>
<dbReference type="GO" id="GO:0000049">
    <property type="term" value="F:tRNA binding"/>
    <property type="evidence" value="ECO:0007669"/>
    <property type="project" value="UniProtKB-UniRule"/>
</dbReference>
<sequence length="192" mass="21248">MLLIVGLGNPGPRYVWTRHNVGWLFVDWLVEETKAKLRTNGASYMLWGPVSINGRDVAMMKPTTYMNRSGSALKDLPEGFIQDASDVLVVYDDVAIPFGRMRLRKKGSAGGHNGMLSILAALGTLEVPRLRIGIGSNTEQLELSEFVLSEFTEEEKEKLPMLFDKGIEVINCVVNGDWDKGMQIANSFALNA</sequence>
<keyword evidence="4 7" id="KW-0694">RNA-binding</keyword>
<organism evidence="10 11">
    <name type="scientific">Thermovirga lienii (strain ATCC BAA-1197 / DSM 17291 / Cas60314)</name>
    <dbReference type="NCBI Taxonomy" id="580340"/>
    <lineage>
        <taxon>Bacteria</taxon>
        <taxon>Thermotogati</taxon>
        <taxon>Synergistota</taxon>
        <taxon>Synergistia</taxon>
        <taxon>Synergistales</taxon>
        <taxon>Thermovirgaceae</taxon>
        <taxon>Thermovirga</taxon>
    </lineage>
</organism>
<comment type="function">
    <text evidence="7">Hydrolyzes ribosome-free peptidyl-tRNAs (with 1 or more amino acids incorporated), which drop off the ribosome during protein synthesis, or as a result of ribosome stalling.</text>
</comment>
<evidence type="ECO:0000256" key="4">
    <source>
        <dbReference type="ARBA" id="ARBA00022884"/>
    </source>
</evidence>
<protein>
    <recommendedName>
        <fullName evidence="6 7">Peptidyl-tRNA hydrolase</fullName>
        <shortName evidence="7">Pth</shortName>
        <ecNumber evidence="1 7">3.1.1.29</ecNumber>
    </recommendedName>
</protein>
<keyword evidence="11" id="KW-1185">Reference proteome</keyword>
<keyword evidence="7" id="KW-0963">Cytoplasm</keyword>
<accession>G7V9F3</accession>
<evidence type="ECO:0000256" key="7">
    <source>
        <dbReference type="HAMAP-Rule" id="MF_00083"/>
    </source>
</evidence>
<comment type="catalytic activity">
    <reaction evidence="7 8">
        <text>an N-acyl-L-alpha-aminoacyl-tRNA + H2O = an N-acyl-L-amino acid + a tRNA + H(+)</text>
        <dbReference type="Rhea" id="RHEA:54448"/>
        <dbReference type="Rhea" id="RHEA-COMP:10123"/>
        <dbReference type="Rhea" id="RHEA-COMP:13883"/>
        <dbReference type="ChEBI" id="CHEBI:15377"/>
        <dbReference type="ChEBI" id="CHEBI:15378"/>
        <dbReference type="ChEBI" id="CHEBI:59874"/>
        <dbReference type="ChEBI" id="CHEBI:78442"/>
        <dbReference type="ChEBI" id="CHEBI:138191"/>
        <dbReference type="EC" id="3.1.1.29"/>
    </reaction>
</comment>
<comment type="subcellular location">
    <subcellularLocation>
        <location evidence="7">Cytoplasm</location>
    </subcellularLocation>
</comment>
<dbReference type="NCBIfam" id="TIGR00447">
    <property type="entry name" value="pth"/>
    <property type="match status" value="1"/>
</dbReference>
<dbReference type="PANTHER" id="PTHR17224:SF1">
    <property type="entry name" value="PEPTIDYL-TRNA HYDROLASE"/>
    <property type="match status" value="1"/>
</dbReference>
<feature type="binding site" evidence="7">
    <location>
        <position position="113"/>
    </location>
    <ligand>
        <name>tRNA</name>
        <dbReference type="ChEBI" id="CHEBI:17843"/>
    </ligand>
</feature>
<evidence type="ECO:0000256" key="5">
    <source>
        <dbReference type="ARBA" id="ARBA00038063"/>
    </source>
</evidence>
<dbReference type="InterPro" id="IPR036416">
    <property type="entry name" value="Pept_tRNA_hydro_sf"/>
</dbReference>
<dbReference type="GO" id="GO:0004045">
    <property type="term" value="F:peptidyl-tRNA hydrolase activity"/>
    <property type="evidence" value="ECO:0007669"/>
    <property type="project" value="UniProtKB-UniRule"/>
</dbReference>
<evidence type="ECO:0000256" key="6">
    <source>
        <dbReference type="ARBA" id="ARBA00050038"/>
    </source>
</evidence>
<dbReference type="KEGG" id="tli:Tlie_0770"/>
<proteinExistence type="inferred from homology"/>
<feature type="site" description="Stabilizes the basic form of H active site to accept a proton" evidence="7">
    <location>
        <position position="92"/>
    </location>
</feature>
<feature type="site" description="Discriminates between blocked and unblocked aminoacyl-tRNA" evidence="7">
    <location>
        <position position="9"/>
    </location>
</feature>
<dbReference type="Proteomes" id="UP000005868">
    <property type="component" value="Chromosome"/>
</dbReference>
<keyword evidence="3 7" id="KW-0378">Hydrolase</keyword>
<dbReference type="GO" id="GO:0072344">
    <property type="term" value="P:rescue of stalled ribosome"/>
    <property type="evidence" value="ECO:0007669"/>
    <property type="project" value="UniProtKB-UniRule"/>
</dbReference>
<feature type="binding site" evidence="7">
    <location>
        <position position="65"/>
    </location>
    <ligand>
        <name>tRNA</name>
        <dbReference type="ChEBI" id="CHEBI:17843"/>
    </ligand>
</feature>
<feature type="binding site" evidence="7">
    <location>
        <position position="14"/>
    </location>
    <ligand>
        <name>tRNA</name>
        <dbReference type="ChEBI" id="CHEBI:17843"/>
    </ligand>
</feature>
<dbReference type="AlphaFoldDB" id="G7V9F3"/>
<dbReference type="PROSITE" id="PS01195">
    <property type="entry name" value="PEPT_TRNA_HYDROL_1"/>
    <property type="match status" value="1"/>
</dbReference>
<dbReference type="CDD" id="cd00462">
    <property type="entry name" value="PTH"/>
    <property type="match status" value="1"/>
</dbReference>
<dbReference type="EMBL" id="CP003096">
    <property type="protein sequence ID" value="AER66503.1"/>
    <property type="molecule type" value="Genomic_DNA"/>
</dbReference>
<evidence type="ECO:0000313" key="11">
    <source>
        <dbReference type="Proteomes" id="UP000005868"/>
    </source>
</evidence>
<evidence type="ECO:0000256" key="1">
    <source>
        <dbReference type="ARBA" id="ARBA00013260"/>
    </source>
</evidence>
<dbReference type="Gene3D" id="3.40.50.1470">
    <property type="entry name" value="Peptidyl-tRNA hydrolase"/>
    <property type="match status" value="1"/>
</dbReference>
<feature type="binding site" evidence="7">
    <location>
        <position position="67"/>
    </location>
    <ligand>
        <name>tRNA</name>
        <dbReference type="ChEBI" id="CHEBI:17843"/>
    </ligand>
</feature>
<name>G7V9F3_THELD</name>
<dbReference type="InterPro" id="IPR001328">
    <property type="entry name" value="Pept_tRNA_hydro"/>
</dbReference>
<dbReference type="OrthoDB" id="9800507at2"/>
<dbReference type="GO" id="GO:0005737">
    <property type="term" value="C:cytoplasm"/>
    <property type="evidence" value="ECO:0007669"/>
    <property type="project" value="UniProtKB-SubCell"/>
</dbReference>
<evidence type="ECO:0000256" key="9">
    <source>
        <dbReference type="RuleBase" id="RU004320"/>
    </source>
</evidence>
<dbReference type="PANTHER" id="PTHR17224">
    <property type="entry name" value="PEPTIDYL-TRNA HYDROLASE"/>
    <property type="match status" value="1"/>
</dbReference>
<keyword evidence="2 7" id="KW-0820">tRNA-binding</keyword>
<dbReference type="InterPro" id="IPR018171">
    <property type="entry name" value="Pept_tRNA_hydro_CS"/>
</dbReference>
<reference evidence="11" key="1">
    <citation type="submission" date="2011-10" db="EMBL/GenBank/DDBJ databases">
        <title>The complete genome of chromosome of Thermovirga lienii DSM 17291.</title>
        <authorList>
            <consortium name="US DOE Joint Genome Institute (JGI-PGF)"/>
            <person name="Lucas S."/>
            <person name="Copeland A."/>
            <person name="Lapidus A."/>
            <person name="Glavina del Rio T."/>
            <person name="Dalin E."/>
            <person name="Tice H."/>
            <person name="Bruce D."/>
            <person name="Goodwin L."/>
            <person name="Pitluck S."/>
            <person name="Peters L."/>
            <person name="Mikhailova N."/>
            <person name="Saunders E."/>
            <person name="Kyrpides N."/>
            <person name="Mavromatis K."/>
            <person name="Ivanova N."/>
            <person name="Last F.I."/>
            <person name="Brettin T."/>
            <person name="Detter J.C."/>
            <person name="Han C."/>
            <person name="Larimer F."/>
            <person name="Land M."/>
            <person name="Hauser L."/>
            <person name="Markowitz V."/>
            <person name="Cheng J.-F."/>
            <person name="Hugenholtz P."/>
            <person name="Woyke T."/>
            <person name="Wu D."/>
            <person name="Spring S."/>
            <person name="Schroeder M."/>
            <person name="Brambilla E.-M."/>
            <person name="Klenk H.-P."/>
            <person name="Eisen J.A."/>
        </authorList>
    </citation>
    <scope>NUCLEOTIDE SEQUENCE [LARGE SCALE GENOMIC DNA]</scope>
    <source>
        <strain evidence="11">ATCC BAA-1197 / DSM 17291 / Cas60314</strain>
    </source>
</reference>
<dbReference type="SUPFAM" id="SSF53178">
    <property type="entry name" value="Peptidyl-tRNA hydrolase-like"/>
    <property type="match status" value="1"/>
</dbReference>
<dbReference type="STRING" id="580340.Tlie_0770"/>
<evidence type="ECO:0000256" key="2">
    <source>
        <dbReference type="ARBA" id="ARBA00022555"/>
    </source>
</evidence>
<comment type="similarity">
    <text evidence="5 7 9">Belongs to the PTH family.</text>
</comment>
<dbReference type="FunFam" id="3.40.50.1470:FF:000001">
    <property type="entry name" value="Peptidyl-tRNA hydrolase"/>
    <property type="match status" value="1"/>
</dbReference>
<comment type="function">
    <text evidence="7">Catalyzes the release of premature peptidyl moieties from peptidyl-tRNA molecules trapped in stalled 50S ribosomal subunits, and thus maintains levels of free tRNAs and 50S ribosomes.</text>
</comment>
<dbReference type="eggNOG" id="COG0193">
    <property type="taxonomic scope" value="Bacteria"/>
</dbReference>
<evidence type="ECO:0000256" key="8">
    <source>
        <dbReference type="RuleBase" id="RU000673"/>
    </source>
</evidence>